<evidence type="ECO:0000313" key="8">
    <source>
        <dbReference type="Ensembl" id="ENSLLEP00000027402.1"/>
    </source>
</evidence>
<dbReference type="PANTHER" id="PTHR25465:SF41">
    <property type="entry name" value="E3 UBIQUITIN-PROTEIN LIGASE RNF135"/>
    <property type="match status" value="1"/>
</dbReference>
<dbReference type="Gene3D" id="3.30.160.60">
    <property type="entry name" value="Classic Zinc Finger"/>
    <property type="match status" value="1"/>
</dbReference>
<dbReference type="PANTHER" id="PTHR25465">
    <property type="entry name" value="B-BOX DOMAIN CONTAINING"/>
    <property type="match status" value="1"/>
</dbReference>
<dbReference type="AlphaFoldDB" id="A0A8C5PSW9"/>
<dbReference type="SUPFAM" id="SSF57850">
    <property type="entry name" value="RING/U-box"/>
    <property type="match status" value="1"/>
</dbReference>
<dbReference type="InterPro" id="IPR003649">
    <property type="entry name" value="Bbox_C"/>
</dbReference>
<feature type="domain" description="B box-type" evidence="7">
    <location>
        <begin position="42"/>
        <end position="83"/>
    </location>
</feature>
<sequence length="234" mass="26871">ARTMASVDLTPELTCSFCLNIFTDPVTVPCGHSFCRTLESFQSNKKCSVHKKVLEYYCCEDATCICVSCRLDGEHRGHQVETLNEASEKKKEKMRNILQKLTSQREETKERVQNLEVVKRQVRGKTAGVTERFTPLIRDIGEQLEDLKKQVLGEISRQAAQVSLPISDLIQQLEIKKEELTRKMGDIKELCNMTNPLTVLQEQESDRRPSNPLLRSLHRYRAAEGPRVRRPQMI</sequence>
<feature type="coiled-coil region" evidence="6">
    <location>
        <begin position="80"/>
        <end position="125"/>
    </location>
</feature>
<accession>A0A8C5PSW9</accession>
<keyword evidence="1" id="KW-0479">Metal-binding</keyword>
<reference evidence="8" key="2">
    <citation type="submission" date="2025-09" db="UniProtKB">
        <authorList>
            <consortium name="Ensembl"/>
        </authorList>
    </citation>
    <scope>IDENTIFICATION</scope>
</reference>
<dbReference type="Pfam" id="PF00643">
    <property type="entry name" value="zf-B_box"/>
    <property type="match status" value="1"/>
</dbReference>
<keyword evidence="4" id="KW-0862">Zinc</keyword>
<evidence type="ECO:0000256" key="2">
    <source>
        <dbReference type="ARBA" id="ARBA00022771"/>
    </source>
</evidence>
<dbReference type="InterPro" id="IPR051051">
    <property type="entry name" value="E3_ubiq-ligase_TRIM/RNF"/>
</dbReference>
<dbReference type="GO" id="GO:0008270">
    <property type="term" value="F:zinc ion binding"/>
    <property type="evidence" value="ECO:0007669"/>
    <property type="project" value="UniProtKB-KW"/>
</dbReference>
<dbReference type="GeneTree" id="ENSGT01030000234583"/>
<dbReference type="CDD" id="cd19769">
    <property type="entry name" value="Bbox2_TRIM16-like"/>
    <property type="match status" value="1"/>
</dbReference>
<dbReference type="SMART" id="SM00502">
    <property type="entry name" value="BBC"/>
    <property type="match status" value="1"/>
</dbReference>
<evidence type="ECO:0000256" key="6">
    <source>
        <dbReference type="SAM" id="Coils"/>
    </source>
</evidence>
<keyword evidence="9" id="KW-1185">Reference proteome</keyword>
<dbReference type="SUPFAM" id="SSF57845">
    <property type="entry name" value="B-box zinc-binding domain"/>
    <property type="match status" value="1"/>
</dbReference>
<evidence type="ECO:0000259" key="7">
    <source>
        <dbReference type="PROSITE" id="PS50119"/>
    </source>
</evidence>
<dbReference type="OrthoDB" id="128536at2759"/>
<dbReference type="InterPro" id="IPR000315">
    <property type="entry name" value="Znf_B-box"/>
</dbReference>
<name>A0A8C5PSW9_9ANUR</name>
<proteinExistence type="predicted"/>
<dbReference type="InterPro" id="IPR058030">
    <property type="entry name" value="TRIM8/14/16/25/29/45/65_CC"/>
</dbReference>
<dbReference type="Pfam" id="PF13445">
    <property type="entry name" value="zf-RING_UBOX"/>
    <property type="match status" value="1"/>
</dbReference>
<evidence type="ECO:0000256" key="1">
    <source>
        <dbReference type="ARBA" id="ARBA00022723"/>
    </source>
</evidence>
<keyword evidence="3" id="KW-0833">Ubl conjugation pathway</keyword>
<evidence type="ECO:0000256" key="5">
    <source>
        <dbReference type="PROSITE-ProRule" id="PRU00024"/>
    </source>
</evidence>
<dbReference type="SMART" id="SM00336">
    <property type="entry name" value="BBOX"/>
    <property type="match status" value="1"/>
</dbReference>
<reference evidence="8" key="1">
    <citation type="submission" date="2025-08" db="UniProtKB">
        <authorList>
            <consortium name="Ensembl"/>
        </authorList>
    </citation>
    <scope>IDENTIFICATION</scope>
</reference>
<keyword evidence="6" id="KW-0175">Coiled coil</keyword>
<dbReference type="PROSITE" id="PS50119">
    <property type="entry name" value="ZF_BBOX"/>
    <property type="match status" value="1"/>
</dbReference>
<evidence type="ECO:0000256" key="3">
    <source>
        <dbReference type="ARBA" id="ARBA00022786"/>
    </source>
</evidence>
<dbReference type="Ensembl" id="ENSLLET00000028474.1">
    <property type="protein sequence ID" value="ENSLLEP00000027402.1"/>
    <property type="gene ID" value="ENSLLEG00000017363.1"/>
</dbReference>
<evidence type="ECO:0000256" key="4">
    <source>
        <dbReference type="ARBA" id="ARBA00022833"/>
    </source>
</evidence>
<protein>
    <recommendedName>
        <fullName evidence="7">B box-type domain-containing protein</fullName>
    </recommendedName>
</protein>
<organism evidence="8 9">
    <name type="scientific">Leptobrachium leishanense</name>
    <name type="common">Leishan spiny toad</name>
    <dbReference type="NCBI Taxonomy" id="445787"/>
    <lineage>
        <taxon>Eukaryota</taxon>
        <taxon>Metazoa</taxon>
        <taxon>Chordata</taxon>
        <taxon>Craniata</taxon>
        <taxon>Vertebrata</taxon>
        <taxon>Euteleostomi</taxon>
        <taxon>Amphibia</taxon>
        <taxon>Batrachia</taxon>
        <taxon>Anura</taxon>
        <taxon>Pelobatoidea</taxon>
        <taxon>Megophryidae</taxon>
        <taxon>Leptobrachium</taxon>
    </lineage>
</organism>
<dbReference type="Pfam" id="PF25600">
    <property type="entry name" value="TRIM_CC"/>
    <property type="match status" value="1"/>
</dbReference>
<dbReference type="Proteomes" id="UP000694569">
    <property type="component" value="Unplaced"/>
</dbReference>
<evidence type="ECO:0000313" key="9">
    <source>
        <dbReference type="Proteomes" id="UP000694569"/>
    </source>
</evidence>
<keyword evidence="2 5" id="KW-0863">Zinc-finger</keyword>
<dbReference type="InterPro" id="IPR027370">
    <property type="entry name" value="Znf-RING_euk"/>
</dbReference>